<keyword evidence="2" id="KW-0732">Signal</keyword>
<organism evidence="3 4">
    <name type="scientific">Chryseobacterium antibioticum</name>
    <dbReference type="NCBI Taxonomy" id="2728847"/>
    <lineage>
        <taxon>Bacteria</taxon>
        <taxon>Pseudomonadati</taxon>
        <taxon>Bacteroidota</taxon>
        <taxon>Flavobacteriia</taxon>
        <taxon>Flavobacteriales</taxon>
        <taxon>Weeksellaceae</taxon>
        <taxon>Chryseobacterium group</taxon>
        <taxon>Chryseobacterium</taxon>
    </lineage>
</organism>
<keyword evidence="4" id="KW-1185">Reference proteome</keyword>
<feature type="chain" id="PRO_5030833731" description="Cell wall anchor protein" evidence="2">
    <location>
        <begin position="19"/>
        <end position="356"/>
    </location>
</feature>
<evidence type="ECO:0000313" key="3">
    <source>
        <dbReference type="EMBL" id="NML69421.1"/>
    </source>
</evidence>
<dbReference type="EMBL" id="JABBGI010000006">
    <property type="protein sequence ID" value="NML69421.1"/>
    <property type="molecule type" value="Genomic_DNA"/>
</dbReference>
<comment type="caution">
    <text evidence="3">The sequence shown here is derived from an EMBL/GenBank/DDBJ whole genome shotgun (WGS) entry which is preliminary data.</text>
</comment>
<keyword evidence="1" id="KW-0175">Coiled coil</keyword>
<evidence type="ECO:0008006" key="5">
    <source>
        <dbReference type="Google" id="ProtNLM"/>
    </source>
</evidence>
<accession>A0A7Y0FRA0</accession>
<dbReference type="Proteomes" id="UP000544054">
    <property type="component" value="Unassembled WGS sequence"/>
</dbReference>
<name>A0A7Y0FRA0_9FLAO</name>
<gene>
    <name evidence="3" type="ORF">HHL23_06385</name>
</gene>
<evidence type="ECO:0000256" key="2">
    <source>
        <dbReference type="SAM" id="SignalP"/>
    </source>
</evidence>
<feature type="coiled-coil region" evidence="1">
    <location>
        <begin position="317"/>
        <end position="354"/>
    </location>
</feature>
<reference evidence="3 4" key="1">
    <citation type="submission" date="2020-04" db="EMBL/GenBank/DDBJ databases">
        <title>Chryseobacterium sp. RP-3-3 sp. nov., isolated from Jeju soil.</title>
        <authorList>
            <person name="Dahal R.H."/>
        </authorList>
    </citation>
    <scope>NUCLEOTIDE SEQUENCE [LARGE SCALE GENOMIC DNA]</scope>
    <source>
        <strain evidence="3 4">RP-3-3</strain>
    </source>
</reference>
<evidence type="ECO:0000313" key="4">
    <source>
        <dbReference type="Proteomes" id="UP000544054"/>
    </source>
</evidence>
<feature type="signal peptide" evidence="2">
    <location>
        <begin position="1"/>
        <end position="18"/>
    </location>
</feature>
<proteinExistence type="predicted"/>
<protein>
    <recommendedName>
        <fullName evidence="5">Cell wall anchor protein</fullName>
    </recommendedName>
</protein>
<dbReference type="RefSeq" id="WP_169233980.1">
    <property type="nucleotide sequence ID" value="NZ_JABBGI010000006.1"/>
</dbReference>
<evidence type="ECO:0000256" key="1">
    <source>
        <dbReference type="SAM" id="Coils"/>
    </source>
</evidence>
<sequence>MKIKLLSLAILASSFTFAQLYTPAGAIQASSNNYIGIGTNAPEGSLDINANSSIPIIRGNGGYIPTGLRFIDDSYTQSGQVKEWSIWKGNTFNKGLAFMRYDAVNRCAGGICDAPLFLADNGNIGINTDSPQEKFTIYGKHFTSTILLHADNDGNAPADLMIWASEPGLTYSGVGIGNNIKNNVNGVSMERVNTSKGGSYIRLLDNEINFNLVSGSGLKQQTLTLHSNGNASLQGKFEAKEIKVTLTPTADFVFDENYNLPKLEDIEKHIKEKKHLPEIASAAQMEKEGVNVGEFQIKLLQKIEELTLYSIEQNKHLKSQSEQIRLLKEENKALNIQAEKLEKFEKQLEKLLSEKK</sequence>
<dbReference type="AlphaFoldDB" id="A0A7Y0FRA0"/>